<dbReference type="OrthoDB" id="10578409at2759"/>
<evidence type="ECO:0000313" key="3">
    <source>
        <dbReference type="Proteomes" id="UP000789396"/>
    </source>
</evidence>
<feature type="coiled-coil region" evidence="1">
    <location>
        <begin position="43"/>
        <end position="85"/>
    </location>
</feature>
<name>A0A9N9BV14_9GLOM</name>
<keyword evidence="1" id="KW-0175">Coiled coil</keyword>
<reference evidence="2" key="1">
    <citation type="submission" date="2021-06" db="EMBL/GenBank/DDBJ databases">
        <authorList>
            <person name="Kallberg Y."/>
            <person name="Tangrot J."/>
            <person name="Rosling A."/>
        </authorList>
    </citation>
    <scope>NUCLEOTIDE SEQUENCE</scope>
    <source>
        <strain evidence="2">IN212</strain>
    </source>
</reference>
<comment type="caution">
    <text evidence="2">The sequence shown here is derived from an EMBL/GenBank/DDBJ whole genome shotgun (WGS) entry which is preliminary data.</text>
</comment>
<dbReference type="EMBL" id="CAJVPZ010007108">
    <property type="protein sequence ID" value="CAG8582065.1"/>
    <property type="molecule type" value="Genomic_DNA"/>
</dbReference>
<dbReference type="AlphaFoldDB" id="A0A9N9BV14"/>
<accession>A0A9N9BV14</accession>
<feature type="non-terminal residue" evidence="2">
    <location>
        <position position="413"/>
    </location>
</feature>
<gene>
    <name evidence="2" type="ORF">RFULGI_LOCUS5892</name>
</gene>
<protein>
    <submittedName>
        <fullName evidence="2">3369_t:CDS:1</fullName>
    </submittedName>
</protein>
<evidence type="ECO:0000313" key="2">
    <source>
        <dbReference type="EMBL" id="CAG8582065.1"/>
    </source>
</evidence>
<proteinExistence type="predicted"/>
<evidence type="ECO:0000256" key="1">
    <source>
        <dbReference type="SAM" id="Coils"/>
    </source>
</evidence>
<keyword evidence="3" id="KW-1185">Reference proteome</keyword>
<organism evidence="2 3">
    <name type="scientific">Racocetra fulgida</name>
    <dbReference type="NCBI Taxonomy" id="60492"/>
    <lineage>
        <taxon>Eukaryota</taxon>
        <taxon>Fungi</taxon>
        <taxon>Fungi incertae sedis</taxon>
        <taxon>Mucoromycota</taxon>
        <taxon>Glomeromycotina</taxon>
        <taxon>Glomeromycetes</taxon>
        <taxon>Diversisporales</taxon>
        <taxon>Gigasporaceae</taxon>
        <taxon>Racocetra</taxon>
    </lineage>
</organism>
<dbReference type="Proteomes" id="UP000789396">
    <property type="component" value="Unassembled WGS sequence"/>
</dbReference>
<feature type="coiled-coil region" evidence="1">
    <location>
        <begin position="303"/>
        <end position="401"/>
    </location>
</feature>
<sequence length="413" mass="47189">VYQQVGQEVTQMGLIFDIFKDVAQSARNIKDLMVETQSFGTQIQNLQRQLDEDISKLENGLNNLRNNLEADVRALEQKIGLLQNSSQYQGLSSRLSTLEGRLSSYGGSSSGSVRATNNQDSSQQSYTFNKVQTALSNLVSHFNGVVREKRQEIQTLKVAYCGVDERGKLDLSDFAGLRVLECQGRDMLEFITDLDLKNCSKLEYVNYSSETSSFVGSLTSLDSLNIDNTDLDSDNSELIRLAEVRIQNERDNKNKFIPVSSISSSSNVTIQVNQEDERLKKIANIVIPNKPFDFELLLEEIIRLKLADLNSQLKSKKKELEELTNSINNKLDDDEKEELELLKDTYNDLQQRNNNKLLQKHFERSKKTLSKVLTEEEMHDFLNKQAEITQLTNQLENLQKNQFRTFQEIPPKQ</sequence>